<dbReference type="InterPro" id="IPR006224">
    <property type="entry name" value="PsdUridine_synth_RluA-like_CS"/>
</dbReference>
<keyword evidence="6 8" id="KW-0413">Isomerase</keyword>
<evidence type="ECO:0000256" key="8">
    <source>
        <dbReference type="RuleBase" id="RU362028"/>
    </source>
</evidence>
<dbReference type="EMBL" id="SHNO01000001">
    <property type="protein sequence ID" value="MCX2976401.1"/>
    <property type="molecule type" value="Genomic_DNA"/>
</dbReference>
<dbReference type="InterPro" id="IPR020103">
    <property type="entry name" value="PsdUridine_synth_cat_dom_sf"/>
</dbReference>
<comment type="similarity">
    <text evidence="3 8">Belongs to the pseudouridine synthase RluA family.</text>
</comment>
<dbReference type="SMART" id="SM00363">
    <property type="entry name" value="S4"/>
    <property type="match status" value="1"/>
</dbReference>
<organism evidence="10 11">
    <name type="scientific">Candidatus Marimicrobium litorale</name>
    <dbReference type="NCBI Taxonomy" id="2518991"/>
    <lineage>
        <taxon>Bacteria</taxon>
        <taxon>Pseudomonadati</taxon>
        <taxon>Pseudomonadota</taxon>
        <taxon>Gammaproteobacteria</taxon>
        <taxon>Cellvibrionales</taxon>
        <taxon>Halieaceae</taxon>
        <taxon>Marimicrobium</taxon>
    </lineage>
</organism>
<evidence type="ECO:0000256" key="1">
    <source>
        <dbReference type="ARBA" id="ARBA00000381"/>
    </source>
</evidence>
<dbReference type="GO" id="GO:0160141">
    <property type="term" value="F:23S rRNA pseudouridine(955/2504/2580) synthase activity"/>
    <property type="evidence" value="ECO:0007669"/>
    <property type="project" value="UniProtKB-EC"/>
</dbReference>
<proteinExistence type="inferred from homology"/>
<comment type="caution">
    <text evidence="10">The sequence shown here is derived from an EMBL/GenBank/DDBJ whole genome shotgun (WGS) entry which is preliminary data.</text>
</comment>
<dbReference type="PROSITE" id="PS50889">
    <property type="entry name" value="S4"/>
    <property type="match status" value="1"/>
</dbReference>
<keyword evidence="5 7" id="KW-0694">RNA-binding</keyword>
<dbReference type="CDD" id="cd02869">
    <property type="entry name" value="PseudoU_synth_RluA_like"/>
    <property type="match status" value="1"/>
</dbReference>
<dbReference type="InterPro" id="IPR050188">
    <property type="entry name" value="RluA_PseudoU_synthase"/>
</dbReference>
<dbReference type="SUPFAM" id="SSF55174">
    <property type="entry name" value="Alpha-L RNA-binding motif"/>
    <property type="match status" value="1"/>
</dbReference>
<name>A0ABT3T2C1_9GAMM</name>
<dbReference type="Pfam" id="PF00849">
    <property type="entry name" value="PseudoU_synth_2"/>
    <property type="match status" value="1"/>
</dbReference>
<dbReference type="NCBIfam" id="TIGR00005">
    <property type="entry name" value="rluA_subfam"/>
    <property type="match status" value="1"/>
</dbReference>
<comment type="catalytic activity">
    <reaction evidence="8">
        <text>a uridine in RNA = a pseudouridine in RNA</text>
        <dbReference type="Rhea" id="RHEA:48348"/>
        <dbReference type="Rhea" id="RHEA-COMP:12068"/>
        <dbReference type="Rhea" id="RHEA-COMP:12069"/>
        <dbReference type="ChEBI" id="CHEBI:65314"/>
        <dbReference type="ChEBI" id="CHEBI:65315"/>
    </reaction>
</comment>
<sequence length="334" mass="37526">MQDSRIWIKLIQTETFVADSPQNDEARKARLLSVDEHGAGQRLDNFLMREMKGVPRTRLYRALRKGEVRVNKGRAKADYRLKEGDTVRIPPLRVPAVGAPAVVPAHRLDALAKAVIYEDGDLLVVNKPSGLAVHGGSGISFGLIESLRQLRPDQAYLELVHRLDRDTSGLILLAKRAVILRELHRQLREKHIDKRYLALVEGKWPAASRLISAPLEKNVLQSGERMVRVTAEGKASMTEFSVLERLQGATLLEVRPITGRTHQIRVHARHAGHPLLGDEKYSNSVAEDLARRLGLKRLFLHAVSLRFTLQGSGKFDLHAPLDQLLENTLEKLRK</sequence>
<dbReference type="Gene3D" id="3.10.290.10">
    <property type="entry name" value="RNA-binding S4 domain"/>
    <property type="match status" value="1"/>
</dbReference>
<dbReference type="NCBIfam" id="NF008249">
    <property type="entry name" value="PRK11025.1"/>
    <property type="match status" value="1"/>
</dbReference>
<evidence type="ECO:0000259" key="9">
    <source>
        <dbReference type="SMART" id="SM00363"/>
    </source>
</evidence>
<dbReference type="Proteomes" id="UP001143304">
    <property type="component" value="Unassembled WGS sequence"/>
</dbReference>
<dbReference type="InterPro" id="IPR036986">
    <property type="entry name" value="S4_RNA-bd_sf"/>
</dbReference>
<dbReference type="PANTHER" id="PTHR21600">
    <property type="entry name" value="MITOCHONDRIAL RNA PSEUDOURIDINE SYNTHASE"/>
    <property type="match status" value="1"/>
</dbReference>
<dbReference type="CDD" id="cd00165">
    <property type="entry name" value="S4"/>
    <property type="match status" value="1"/>
</dbReference>
<gene>
    <name evidence="10" type="primary">rluC</name>
    <name evidence="10" type="ORF">EYC82_03430</name>
</gene>
<dbReference type="Gene3D" id="3.30.2350.10">
    <property type="entry name" value="Pseudouridine synthase"/>
    <property type="match status" value="1"/>
</dbReference>
<dbReference type="SUPFAM" id="SSF55120">
    <property type="entry name" value="Pseudouridine synthase"/>
    <property type="match status" value="1"/>
</dbReference>
<evidence type="ECO:0000256" key="2">
    <source>
        <dbReference type="ARBA" id="ARBA00002876"/>
    </source>
</evidence>
<evidence type="ECO:0000313" key="11">
    <source>
        <dbReference type="Proteomes" id="UP001143304"/>
    </source>
</evidence>
<dbReference type="InterPro" id="IPR006225">
    <property type="entry name" value="PsdUridine_synth_RluC/D"/>
</dbReference>
<evidence type="ECO:0000256" key="7">
    <source>
        <dbReference type="PROSITE-ProRule" id="PRU00182"/>
    </source>
</evidence>
<keyword evidence="11" id="KW-1185">Reference proteome</keyword>
<evidence type="ECO:0000256" key="6">
    <source>
        <dbReference type="ARBA" id="ARBA00023235"/>
    </source>
</evidence>
<evidence type="ECO:0000256" key="5">
    <source>
        <dbReference type="ARBA" id="ARBA00022884"/>
    </source>
</evidence>
<dbReference type="InterPro" id="IPR002942">
    <property type="entry name" value="S4_RNA-bd"/>
</dbReference>
<evidence type="ECO:0000256" key="3">
    <source>
        <dbReference type="ARBA" id="ARBA00010876"/>
    </source>
</evidence>
<protein>
    <recommendedName>
        <fullName evidence="8">Pseudouridine synthase</fullName>
        <ecNumber evidence="8">5.4.99.-</ecNumber>
    </recommendedName>
</protein>
<dbReference type="PROSITE" id="PS01129">
    <property type="entry name" value="PSI_RLU"/>
    <property type="match status" value="1"/>
</dbReference>
<reference evidence="10" key="1">
    <citation type="submission" date="2019-02" db="EMBL/GenBank/DDBJ databases">
        <authorList>
            <person name="Li S.-H."/>
        </authorList>
    </citation>
    <scope>NUCLEOTIDE SEQUENCE</scope>
    <source>
        <strain evidence="10">IMCC11814</strain>
    </source>
</reference>
<dbReference type="PANTHER" id="PTHR21600:SF92">
    <property type="entry name" value="RIBOSOMAL LARGE SUBUNIT PSEUDOURIDINE SYNTHASE C"/>
    <property type="match status" value="1"/>
</dbReference>
<feature type="domain" description="RNA-binding S4" evidence="9">
    <location>
        <begin position="41"/>
        <end position="100"/>
    </location>
</feature>
<comment type="function">
    <text evidence="2">Responsible for synthesis of pseudouridine from uracil at positions 955, 2504 and 2580 in 23S ribosomal RNA.</text>
</comment>
<comment type="catalytic activity">
    <reaction evidence="1">
        <text>uridine(955/2504/2580) in 23S rRNA = pseudouridine(955/2504/2580) in 23S rRNA</text>
        <dbReference type="Rhea" id="RHEA:42528"/>
        <dbReference type="Rhea" id="RHEA-COMP:10099"/>
        <dbReference type="Rhea" id="RHEA-COMP:10100"/>
        <dbReference type="ChEBI" id="CHEBI:65314"/>
        <dbReference type="ChEBI" id="CHEBI:65315"/>
        <dbReference type="EC" id="5.4.99.24"/>
    </reaction>
</comment>
<evidence type="ECO:0000313" key="10">
    <source>
        <dbReference type="EMBL" id="MCX2976401.1"/>
    </source>
</evidence>
<keyword evidence="4" id="KW-0698">rRNA processing</keyword>
<dbReference type="EC" id="5.4.99.-" evidence="8"/>
<evidence type="ECO:0000256" key="4">
    <source>
        <dbReference type="ARBA" id="ARBA00022552"/>
    </source>
</evidence>
<dbReference type="Pfam" id="PF01479">
    <property type="entry name" value="S4"/>
    <property type="match status" value="1"/>
</dbReference>
<dbReference type="InterPro" id="IPR006145">
    <property type="entry name" value="PsdUridine_synth_RsuA/RluA"/>
</dbReference>
<accession>A0ABT3T2C1</accession>